<keyword evidence="2" id="KW-1185">Reference proteome</keyword>
<feature type="non-terminal residue" evidence="1">
    <location>
        <position position="122"/>
    </location>
</feature>
<reference evidence="1 2" key="1">
    <citation type="journal article" date="2015" name="Fungal Genet. Biol.">
        <title>Evolution of novel wood decay mechanisms in Agaricales revealed by the genome sequences of Fistulina hepatica and Cylindrobasidium torrendii.</title>
        <authorList>
            <person name="Floudas D."/>
            <person name="Held B.W."/>
            <person name="Riley R."/>
            <person name="Nagy L.G."/>
            <person name="Koehler G."/>
            <person name="Ransdell A.S."/>
            <person name="Younus H."/>
            <person name="Chow J."/>
            <person name="Chiniquy J."/>
            <person name="Lipzen A."/>
            <person name="Tritt A."/>
            <person name="Sun H."/>
            <person name="Haridas S."/>
            <person name="LaButti K."/>
            <person name="Ohm R.A."/>
            <person name="Kues U."/>
            <person name="Blanchette R.A."/>
            <person name="Grigoriev I.V."/>
            <person name="Minto R.E."/>
            <person name="Hibbett D.S."/>
        </authorList>
    </citation>
    <scope>NUCLEOTIDE SEQUENCE [LARGE SCALE GENOMIC DNA]</scope>
    <source>
        <strain evidence="1 2">ATCC 64428</strain>
    </source>
</reference>
<proteinExistence type="predicted"/>
<dbReference type="Proteomes" id="UP000054144">
    <property type="component" value="Unassembled WGS sequence"/>
</dbReference>
<organism evidence="1 2">
    <name type="scientific">Fistulina hepatica ATCC 64428</name>
    <dbReference type="NCBI Taxonomy" id="1128425"/>
    <lineage>
        <taxon>Eukaryota</taxon>
        <taxon>Fungi</taxon>
        <taxon>Dikarya</taxon>
        <taxon>Basidiomycota</taxon>
        <taxon>Agaricomycotina</taxon>
        <taxon>Agaricomycetes</taxon>
        <taxon>Agaricomycetidae</taxon>
        <taxon>Agaricales</taxon>
        <taxon>Fistulinaceae</taxon>
        <taxon>Fistulina</taxon>
    </lineage>
</organism>
<evidence type="ECO:0000313" key="1">
    <source>
        <dbReference type="EMBL" id="KIY47626.1"/>
    </source>
</evidence>
<evidence type="ECO:0000313" key="2">
    <source>
        <dbReference type="Proteomes" id="UP000054144"/>
    </source>
</evidence>
<gene>
    <name evidence="1" type="ORF">FISHEDRAFT_16542</name>
</gene>
<sequence length="122" mass="13927">PENELCDLKLTKEEWDVAAQLHDVLKILKDTTLHFSYANAPNLATVIPAIDKINNVFTDTIWNIKISTGIHSAICLSKCKLNNYYSATDASNMYHIAMILYPQHKLMYFQKAGWPVEWINTA</sequence>
<feature type="non-terminal residue" evidence="1">
    <location>
        <position position="1"/>
    </location>
</feature>
<protein>
    <recommendedName>
        <fullName evidence="3">hAT-like transposase RNase-H fold domain-containing protein</fullName>
    </recommendedName>
</protein>
<dbReference type="InterPro" id="IPR012337">
    <property type="entry name" value="RNaseH-like_sf"/>
</dbReference>
<name>A0A0D7ACF8_9AGAR</name>
<accession>A0A0D7ACF8</accession>
<evidence type="ECO:0008006" key="3">
    <source>
        <dbReference type="Google" id="ProtNLM"/>
    </source>
</evidence>
<dbReference type="SUPFAM" id="SSF53098">
    <property type="entry name" value="Ribonuclease H-like"/>
    <property type="match status" value="1"/>
</dbReference>
<dbReference type="OrthoDB" id="3359487at2759"/>
<dbReference type="EMBL" id="KN881930">
    <property type="protein sequence ID" value="KIY47626.1"/>
    <property type="molecule type" value="Genomic_DNA"/>
</dbReference>
<dbReference type="AlphaFoldDB" id="A0A0D7ACF8"/>